<organism evidence="1 2">
    <name type="scientific">Scopulibacillus daqui</name>
    <dbReference type="NCBI Taxonomy" id="1469162"/>
    <lineage>
        <taxon>Bacteria</taxon>
        <taxon>Bacillati</taxon>
        <taxon>Bacillota</taxon>
        <taxon>Bacilli</taxon>
        <taxon>Bacillales</taxon>
        <taxon>Sporolactobacillaceae</taxon>
        <taxon>Scopulibacillus</taxon>
    </lineage>
</organism>
<dbReference type="Proteomes" id="UP000808914">
    <property type="component" value="Unassembled WGS sequence"/>
</dbReference>
<evidence type="ECO:0000313" key="2">
    <source>
        <dbReference type="Proteomes" id="UP000808914"/>
    </source>
</evidence>
<proteinExistence type="predicted"/>
<name>A0ABS2PZ28_9BACL</name>
<dbReference type="EMBL" id="JAFBER010000007">
    <property type="protein sequence ID" value="MBM7645290.1"/>
    <property type="molecule type" value="Genomic_DNA"/>
</dbReference>
<reference evidence="1 2" key="1">
    <citation type="submission" date="2021-01" db="EMBL/GenBank/DDBJ databases">
        <title>Genomic Encyclopedia of Type Strains, Phase IV (KMG-IV): sequencing the most valuable type-strain genomes for metagenomic binning, comparative biology and taxonomic classification.</title>
        <authorList>
            <person name="Goeker M."/>
        </authorList>
    </citation>
    <scope>NUCLEOTIDE SEQUENCE [LARGE SCALE GENOMIC DNA]</scope>
    <source>
        <strain evidence="1 2">DSM 28236</strain>
    </source>
</reference>
<comment type="caution">
    <text evidence="1">The sequence shown here is derived from an EMBL/GenBank/DDBJ whole genome shotgun (WGS) entry which is preliminary data.</text>
</comment>
<sequence length="53" mass="6250">MGIETAHGYTYPIFKNNPQLNSSLYTHSHLNWNVQKFRKTGGLFALFFERLFN</sequence>
<accession>A0ABS2PZ28</accession>
<keyword evidence="2" id="KW-1185">Reference proteome</keyword>
<gene>
    <name evidence="1" type="ORF">JOD45_001501</name>
</gene>
<protein>
    <submittedName>
        <fullName evidence="1">Uncharacterized protein</fullName>
    </submittedName>
</protein>
<evidence type="ECO:0000313" key="1">
    <source>
        <dbReference type="EMBL" id="MBM7645290.1"/>
    </source>
</evidence>